<dbReference type="Proteomes" id="UP001215231">
    <property type="component" value="Chromosome"/>
</dbReference>
<dbReference type="EMBL" id="CP059693">
    <property type="protein sequence ID" value="WDE14700.1"/>
    <property type="molecule type" value="Genomic_DNA"/>
</dbReference>
<name>A0ABY7VMH3_9GAMM</name>
<protein>
    <submittedName>
        <fullName evidence="1">Uncharacterized protein</fullName>
    </submittedName>
</protein>
<gene>
    <name evidence="1" type="ORF">H3N35_08880</name>
</gene>
<accession>A0ABY7VMH3</accession>
<reference evidence="1 2" key="1">
    <citation type="journal article" date="2022" name="Mar. Drugs">
        <title>Bioassay-Guided Fractionation Leads to the Detection of Cholic Acid Generated by the Rare Thalassomonas sp.</title>
        <authorList>
            <person name="Pheiffer F."/>
            <person name="Schneider Y.K."/>
            <person name="Hansen E.H."/>
            <person name="Andersen J.H."/>
            <person name="Isaksson J."/>
            <person name="Busche T."/>
            <person name="R C."/>
            <person name="Kalinowski J."/>
            <person name="Zyl L.V."/>
            <person name="Trindade M."/>
        </authorList>
    </citation>
    <scope>NUCLEOTIDE SEQUENCE [LARGE SCALE GENOMIC DNA]</scope>
    <source>
        <strain evidence="1 2">A5K-61T</strain>
    </source>
</reference>
<evidence type="ECO:0000313" key="2">
    <source>
        <dbReference type="Proteomes" id="UP001215231"/>
    </source>
</evidence>
<proteinExistence type="predicted"/>
<evidence type="ECO:0000313" key="1">
    <source>
        <dbReference type="EMBL" id="WDE14700.1"/>
    </source>
</evidence>
<sequence length="94" mass="10088">MPAATPQCYSSAVAELVVELSEKALLKQLAPSKTSPLRLTLSAINTTGMDEYTLAYQCAAQLHVDGPDISNSIPINYSVELIDKGKAFNVSIFL</sequence>
<keyword evidence="2" id="KW-1185">Reference proteome</keyword>
<organism evidence="1 2">
    <name type="scientific">Thalassomonas haliotis</name>
    <dbReference type="NCBI Taxonomy" id="485448"/>
    <lineage>
        <taxon>Bacteria</taxon>
        <taxon>Pseudomonadati</taxon>
        <taxon>Pseudomonadota</taxon>
        <taxon>Gammaproteobacteria</taxon>
        <taxon>Alteromonadales</taxon>
        <taxon>Colwelliaceae</taxon>
        <taxon>Thalassomonas</taxon>
    </lineage>
</organism>
<dbReference type="RefSeq" id="WP_274055049.1">
    <property type="nucleotide sequence ID" value="NZ_CP059693.1"/>
</dbReference>